<reference evidence="2 3" key="1">
    <citation type="submission" date="2015-02" db="EMBL/GenBank/DDBJ databases">
        <title>Single-cell genomics of uncultivated deep-branching MTB reveals a conserved set of magnetosome genes.</title>
        <authorList>
            <person name="Kolinko S."/>
            <person name="Richter M."/>
            <person name="Glockner F.O."/>
            <person name="Brachmann A."/>
            <person name="Schuler D."/>
        </authorList>
    </citation>
    <scope>NUCLEOTIDE SEQUENCE [LARGE SCALE GENOMIC DNA]</scope>
    <source>
        <strain evidence="2">SKK-01</strain>
    </source>
</reference>
<keyword evidence="3" id="KW-1185">Reference proteome</keyword>
<feature type="transmembrane region" description="Helical" evidence="1">
    <location>
        <begin position="12"/>
        <end position="31"/>
    </location>
</feature>
<proteinExistence type="predicted"/>
<dbReference type="Proteomes" id="UP000033428">
    <property type="component" value="Unassembled WGS sequence"/>
</dbReference>
<keyword evidence="1" id="KW-0472">Membrane</keyword>
<dbReference type="EMBL" id="JYNY01000160">
    <property type="protein sequence ID" value="KJJ85439.1"/>
    <property type="molecule type" value="Genomic_DNA"/>
</dbReference>
<evidence type="ECO:0000313" key="3">
    <source>
        <dbReference type="Proteomes" id="UP000033428"/>
    </source>
</evidence>
<evidence type="ECO:0000256" key="1">
    <source>
        <dbReference type="SAM" id="Phobius"/>
    </source>
</evidence>
<dbReference type="AlphaFoldDB" id="A0A0F0CTS6"/>
<protein>
    <submittedName>
        <fullName evidence="2">Uncharacterized protein</fullName>
    </submittedName>
</protein>
<evidence type="ECO:0000313" key="2">
    <source>
        <dbReference type="EMBL" id="KJJ85439.1"/>
    </source>
</evidence>
<organism evidence="2 3">
    <name type="scientific">Candidatus Omnitrophus magneticus</name>
    <dbReference type="NCBI Taxonomy" id="1609969"/>
    <lineage>
        <taxon>Bacteria</taxon>
        <taxon>Pseudomonadati</taxon>
        <taxon>Candidatus Omnitrophota</taxon>
        <taxon>Candidatus Omnitrophus</taxon>
    </lineage>
</organism>
<sequence>MKFFEGHRKIFISFLCVLQELYYKLVFFAFVTSTNPSSAIRDTSWLFYWILGKRSAPHLLG</sequence>
<accession>A0A0F0CTS6</accession>
<gene>
    <name evidence="2" type="ORF">OMAG_000693</name>
</gene>
<keyword evidence="1" id="KW-1133">Transmembrane helix</keyword>
<name>A0A0F0CTS6_9BACT</name>
<comment type="caution">
    <text evidence="2">The sequence shown here is derived from an EMBL/GenBank/DDBJ whole genome shotgun (WGS) entry which is preliminary data.</text>
</comment>
<keyword evidence="1" id="KW-0812">Transmembrane</keyword>